<dbReference type="AlphaFoldDB" id="A0A3B0TB32"/>
<organism evidence="1">
    <name type="scientific">hydrothermal vent metagenome</name>
    <dbReference type="NCBI Taxonomy" id="652676"/>
    <lineage>
        <taxon>unclassified sequences</taxon>
        <taxon>metagenomes</taxon>
        <taxon>ecological metagenomes</taxon>
    </lineage>
</organism>
<sequence>AISDKKLVEFKKKYSEWNLETKEDVYYFKYYLEFGYEKAIFNQQRTTVNKTDTFQENTRLAQKILNSFNTWKFKREQPNAGEQMFKNILVHVDQKKPIEFVMYWGKGEKIVAGESEKSALIVLKEFIENIEQEYLPGVNLTIILTDTHAQLNGYEKDEVSKYFESVKKLITLNEFLSILLSDLVKYNEPILRKKINTVNIHKNLLEILENASLKHYKKVKNHKLGAKLYYLQNQLEKEMISRKFKTSIFLTYNGSELDDLFPTSLPIFYMYSLKKGSSIKPWFSDEKSHSAEGRERNRS</sequence>
<proteinExistence type="predicted"/>
<feature type="non-terminal residue" evidence="1">
    <location>
        <position position="1"/>
    </location>
</feature>
<reference evidence="1" key="1">
    <citation type="submission" date="2018-06" db="EMBL/GenBank/DDBJ databases">
        <authorList>
            <person name="Zhirakovskaya E."/>
        </authorList>
    </citation>
    <scope>NUCLEOTIDE SEQUENCE</scope>
</reference>
<gene>
    <name evidence="1" type="ORF">MNBD_BACTEROID05-666</name>
</gene>
<evidence type="ECO:0000313" key="1">
    <source>
        <dbReference type="EMBL" id="VAW14100.1"/>
    </source>
</evidence>
<protein>
    <submittedName>
        <fullName evidence="1">Uncharacterized protein</fullName>
    </submittedName>
</protein>
<accession>A0A3B0TB32</accession>
<name>A0A3B0TB32_9ZZZZ</name>
<dbReference type="EMBL" id="UOEN01000203">
    <property type="protein sequence ID" value="VAW14100.1"/>
    <property type="molecule type" value="Genomic_DNA"/>
</dbReference>